<sequence>MKINFFSNGSCNNHGCEAIYRSLMKILSDNDFYAFTEYYNDDSEILKEGLKFIDIYKNSPKKIDEIIYKIRYKISSNDEIYFKYIYKPFYKTLNKYNEVFLSVGGDNYCYGYNDWLKVLNNYIRKKNNYIILTGCSIEPTSLDEKMLNILRSFKGIIARETITYNALVEKGINNVYLAPDPAFILDTKDIFTNIKFFKNKTIGLNISPLILNEKEELICENIEKLIQYVLNKTDYNILFIPHVMIDGNNDHELMLRFYHKLKDNSRVKIIKSNSAEELKGYIAKCYILITARTHASIAAYSNCIPTLVLGYSVKSKGIAKDIFGTYHQYVLPTKDILTNHDILDHFFYLENNYDQIKKHLEEFMPNYKNDCYRIKDIIEELCNE</sequence>
<evidence type="ECO:0000313" key="2">
    <source>
        <dbReference type="EMBL" id="RGO12644.1"/>
    </source>
</evidence>
<dbReference type="EMBL" id="QSVF01000004">
    <property type="protein sequence ID" value="RGO12644.1"/>
    <property type="molecule type" value="Genomic_DNA"/>
</dbReference>
<dbReference type="PANTHER" id="PTHR36836">
    <property type="entry name" value="COLANIC ACID BIOSYNTHESIS PROTEIN WCAK"/>
    <property type="match status" value="1"/>
</dbReference>
<feature type="domain" description="Polysaccharide pyruvyl transferase" evidence="1">
    <location>
        <begin position="13"/>
        <end position="312"/>
    </location>
</feature>
<protein>
    <submittedName>
        <fullName evidence="2">Polysaccharide pyruvyl transferase family protein</fullName>
    </submittedName>
</protein>
<reference evidence="2 3" key="1">
    <citation type="submission" date="2018-08" db="EMBL/GenBank/DDBJ databases">
        <title>A genome reference for cultivated species of the human gut microbiota.</title>
        <authorList>
            <person name="Zou Y."/>
            <person name="Xue W."/>
            <person name="Luo G."/>
        </authorList>
    </citation>
    <scope>NUCLEOTIDE SEQUENCE [LARGE SCALE GENOMIC DNA]</scope>
    <source>
        <strain evidence="2 3">OM02-6</strain>
    </source>
</reference>
<accession>A0A3E5FS34</accession>
<comment type="caution">
    <text evidence="2">The sequence shown here is derived from an EMBL/GenBank/DDBJ whole genome shotgun (WGS) entry which is preliminary data.</text>
</comment>
<dbReference type="RefSeq" id="WP_117604582.1">
    <property type="nucleotide sequence ID" value="NZ_CATZTT010000085.1"/>
</dbReference>
<dbReference type="InterPro" id="IPR007345">
    <property type="entry name" value="Polysacch_pyruvyl_Trfase"/>
</dbReference>
<dbReference type="Pfam" id="PF04230">
    <property type="entry name" value="PS_pyruv_trans"/>
    <property type="match status" value="1"/>
</dbReference>
<dbReference type="GO" id="GO:0016740">
    <property type="term" value="F:transferase activity"/>
    <property type="evidence" value="ECO:0007669"/>
    <property type="project" value="UniProtKB-KW"/>
</dbReference>
<proteinExistence type="predicted"/>
<evidence type="ECO:0000259" key="1">
    <source>
        <dbReference type="Pfam" id="PF04230"/>
    </source>
</evidence>
<dbReference type="PANTHER" id="PTHR36836:SF1">
    <property type="entry name" value="COLANIC ACID BIOSYNTHESIS PROTEIN WCAK"/>
    <property type="match status" value="1"/>
</dbReference>
<organism evidence="2 3">
    <name type="scientific">Thomasclavelia spiroformis</name>
    <dbReference type="NCBI Taxonomy" id="29348"/>
    <lineage>
        <taxon>Bacteria</taxon>
        <taxon>Bacillati</taxon>
        <taxon>Bacillota</taxon>
        <taxon>Erysipelotrichia</taxon>
        <taxon>Erysipelotrichales</taxon>
        <taxon>Coprobacillaceae</taxon>
        <taxon>Thomasclavelia</taxon>
    </lineage>
</organism>
<name>A0A3E5FS34_9FIRM</name>
<dbReference type="Proteomes" id="UP000261087">
    <property type="component" value="Unassembled WGS sequence"/>
</dbReference>
<dbReference type="AlphaFoldDB" id="A0A3E5FS34"/>
<keyword evidence="2" id="KW-0808">Transferase</keyword>
<evidence type="ECO:0000313" key="3">
    <source>
        <dbReference type="Proteomes" id="UP000261087"/>
    </source>
</evidence>
<gene>
    <name evidence="2" type="ORF">DXB31_02750</name>
</gene>